<keyword evidence="2" id="KW-1185">Reference proteome</keyword>
<name>A0A1Y1JWM4_PLAGO</name>
<reference evidence="2" key="1">
    <citation type="submission" date="2017-04" db="EMBL/GenBank/DDBJ databases">
        <title>Plasmodium gonderi genome.</title>
        <authorList>
            <person name="Arisue N."/>
            <person name="Honma H."/>
            <person name="Kawai S."/>
            <person name="Tougan T."/>
            <person name="Tanabe K."/>
            <person name="Horii T."/>
        </authorList>
    </citation>
    <scope>NUCLEOTIDE SEQUENCE [LARGE SCALE GENOMIC DNA]</scope>
    <source>
        <strain evidence="2">ATCC 30045</strain>
    </source>
</reference>
<gene>
    <name evidence="1" type="ORF">PGO_004615</name>
</gene>
<dbReference type="RefSeq" id="XP_028547312.1">
    <property type="nucleotide sequence ID" value="XM_028691511.1"/>
</dbReference>
<proteinExistence type="predicted"/>
<protein>
    <submittedName>
        <fullName evidence="1">Variable surface protein</fullName>
    </submittedName>
</protein>
<organism evidence="1 2">
    <name type="scientific">Plasmodium gonderi</name>
    <dbReference type="NCBI Taxonomy" id="77519"/>
    <lineage>
        <taxon>Eukaryota</taxon>
        <taxon>Sar</taxon>
        <taxon>Alveolata</taxon>
        <taxon>Apicomplexa</taxon>
        <taxon>Aconoidasida</taxon>
        <taxon>Haemosporida</taxon>
        <taxon>Plasmodiidae</taxon>
        <taxon>Plasmodium</taxon>
        <taxon>Plasmodium (Plasmodium)</taxon>
    </lineage>
</organism>
<accession>A0A1Y1JWM4</accession>
<evidence type="ECO:0000313" key="2">
    <source>
        <dbReference type="Proteomes" id="UP000195521"/>
    </source>
</evidence>
<dbReference type="EMBL" id="BDQF01000692">
    <property type="protein sequence ID" value="GAW84723.1"/>
    <property type="molecule type" value="Genomic_DNA"/>
</dbReference>
<dbReference type="Proteomes" id="UP000195521">
    <property type="component" value="Unassembled WGS sequence"/>
</dbReference>
<dbReference type="AlphaFoldDB" id="A0A1Y1JWM4"/>
<evidence type="ECO:0000313" key="1">
    <source>
        <dbReference type="EMBL" id="GAW84723.1"/>
    </source>
</evidence>
<comment type="caution">
    <text evidence="1">The sequence shown here is derived from an EMBL/GenBank/DDBJ whole genome shotgun (WGS) entry which is preliminary data.</text>
</comment>
<sequence length="221" mass="26216">MADEQYKFYFNKQTFLSEKFPPIEFTKILFKKVDISMVESIIKNTSIDHVDVEIFLNKMNPDVIVEYNKLIKEHMLDNEKINYCNALNYYLNFMTEIVNALKISKDIISSIINFNVEGAWIKYYCDTCYCKRRKNVYSTHVNCLITKLRDNIYVNHDLENIKVKEQEGYWSKIFQESHNCKIQELLLQILLLINRGTLLKKSPQLCMQNHQVGVFQMNINA</sequence>
<dbReference type="GeneID" id="39745531"/>